<evidence type="ECO:0000259" key="13">
    <source>
        <dbReference type="PROSITE" id="PS50879"/>
    </source>
</evidence>
<evidence type="ECO:0000256" key="11">
    <source>
        <dbReference type="ARBA" id="ARBA00023136"/>
    </source>
</evidence>
<evidence type="ECO:0000256" key="10">
    <source>
        <dbReference type="ARBA" id="ARBA00022989"/>
    </source>
</evidence>
<dbReference type="Proteomes" id="UP000215453">
    <property type="component" value="Chromosome 5"/>
</dbReference>
<dbReference type="InterPro" id="IPR002156">
    <property type="entry name" value="RNaseH_domain"/>
</dbReference>
<evidence type="ECO:0000256" key="9">
    <source>
        <dbReference type="ARBA" id="ARBA00022801"/>
    </source>
</evidence>
<keyword evidence="5 12" id="KW-0812">Transmembrane</keyword>
<protein>
    <recommendedName>
        <fullName evidence="4">ribonuclease H</fullName>
        <ecNumber evidence="4">3.1.26.4</ecNumber>
    </recommendedName>
</protein>
<gene>
    <name evidence="14" type="ORF">ZT1A5_G5995</name>
</gene>
<dbReference type="GO" id="GO:0016020">
    <property type="term" value="C:membrane"/>
    <property type="evidence" value="ECO:0007669"/>
    <property type="project" value="InterPro"/>
</dbReference>
<feature type="transmembrane region" description="Helical" evidence="12">
    <location>
        <begin position="26"/>
        <end position="47"/>
    </location>
</feature>
<keyword evidence="9" id="KW-0378">Hydrolase</keyword>
<evidence type="ECO:0000256" key="8">
    <source>
        <dbReference type="ARBA" id="ARBA00022759"/>
    </source>
</evidence>
<dbReference type="GO" id="GO:0003676">
    <property type="term" value="F:nucleic acid binding"/>
    <property type="evidence" value="ECO:0007669"/>
    <property type="project" value="InterPro"/>
</dbReference>
<dbReference type="InterPro" id="IPR006838">
    <property type="entry name" value="ADTRP_AIG1"/>
</dbReference>
<keyword evidence="10 12" id="KW-1133">Transmembrane helix</keyword>
<keyword evidence="8" id="KW-0255">Endonuclease</keyword>
<comment type="subcellular location">
    <subcellularLocation>
        <location evidence="2">Endomembrane system</location>
        <topology evidence="2">Multi-pass membrane protein</topology>
    </subcellularLocation>
</comment>
<evidence type="ECO:0000256" key="12">
    <source>
        <dbReference type="SAM" id="Phobius"/>
    </source>
</evidence>
<feature type="domain" description="RNase H type-1" evidence="13">
    <location>
        <begin position="367"/>
        <end position="530"/>
    </location>
</feature>
<evidence type="ECO:0000256" key="2">
    <source>
        <dbReference type="ARBA" id="ARBA00004127"/>
    </source>
</evidence>
<dbReference type="EC" id="3.1.26.4" evidence="4"/>
<sequence>MPEPSIRFDHGATYVRSHIISPMALACLRTCIALYMWTTIITGFAWLSSNSGPQSITNIGLPTFKMLLDRAFIGRSFSYLTFITYWSVAFYFSVSAWHTFTYAFNLRRGRPESISHLHDYFPRSLQLAHAIWHTTITTLPFLVTLVFWSTMYAKPESPSSAFVVWINVSVHGLNSFFAIGEIVFSATKPPPFFSHLLIVKIILALYLGLAYVTRFTQGFYPYPWMITLFGWQGIVAHVFAYGGGMTVIYALVWGAKWLRERIVAGGPARREANAQNWQMEGGKTMIGLEVSSADSSKTASLSDKSPQVEVSTKPVRKLSLSDHLRSTLDKVYPSKTGPRRAGFWVLLASICTSPDSRDLSAEQYDIMVYTMVWYVDGGCRRNGQPGAVAAAAAVEMLRGGRARTFTRDLEQLCWQNDFTASTNQRAEITAIILALEQALERYGRLDTCPRIDLTIHSDSQYAVKCMDIWLSKWIDNDWINARGRPVANQDLIKEAYSLENRLIELGDITYKWVPRAQNEMADAACNQALDQQEDDGYSC</sequence>
<keyword evidence="6" id="KW-0540">Nuclease</keyword>
<evidence type="ECO:0000256" key="3">
    <source>
        <dbReference type="ARBA" id="ARBA00005300"/>
    </source>
</evidence>
<dbReference type="InterPro" id="IPR012337">
    <property type="entry name" value="RNaseH-like_sf"/>
</dbReference>
<feature type="transmembrane region" description="Helical" evidence="12">
    <location>
        <begin position="192"/>
        <end position="212"/>
    </location>
</feature>
<dbReference type="SUPFAM" id="SSF53098">
    <property type="entry name" value="Ribonuclease H-like"/>
    <property type="match status" value="1"/>
</dbReference>
<reference evidence="14 15" key="1">
    <citation type="submission" date="2016-10" db="EMBL/GenBank/DDBJ databases">
        <authorList>
            <person name="Varghese N."/>
        </authorList>
    </citation>
    <scope>NUCLEOTIDE SEQUENCE [LARGE SCALE GENOMIC DNA]</scope>
</reference>
<evidence type="ECO:0000256" key="7">
    <source>
        <dbReference type="ARBA" id="ARBA00022723"/>
    </source>
</evidence>
<dbReference type="InterPro" id="IPR036397">
    <property type="entry name" value="RNaseH_sf"/>
</dbReference>
<dbReference type="PANTHER" id="PTHR10642">
    <property type="entry name" value="RIBONUCLEASE H1"/>
    <property type="match status" value="1"/>
</dbReference>
<feature type="transmembrane region" description="Helical" evidence="12">
    <location>
        <begin position="160"/>
        <end position="180"/>
    </location>
</feature>
<organism evidence="14 15">
    <name type="scientific">Zymoseptoria tritici ST99CH_1A5</name>
    <dbReference type="NCBI Taxonomy" id="1276529"/>
    <lineage>
        <taxon>Eukaryota</taxon>
        <taxon>Fungi</taxon>
        <taxon>Dikarya</taxon>
        <taxon>Ascomycota</taxon>
        <taxon>Pezizomycotina</taxon>
        <taxon>Dothideomycetes</taxon>
        <taxon>Dothideomycetidae</taxon>
        <taxon>Mycosphaerellales</taxon>
        <taxon>Mycosphaerellaceae</taxon>
        <taxon>Zymoseptoria</taxon>
    </lineage>
</organism>
<dbReference type="Pfam" id="PF00075">
    <property type="entry name" value="RNase_H"/>
    <property type="match status" value="1"/>
</dbReference>
<dbReference type="PANTHER" id="PTHR10642:SF26">
    <property type="entry name" value="RIBONUCLEASE H1"/>
    <property type="match status" value="1"/>
</dbReference>
<dbReference type="GO" id="GO:0004523">
    <property type="term" value="F:RNA-DNA hybrid ribonuclease activity"/>
    <property type="evidence" value="ECO:0007669"/>
    <property type="project" value="UniProtKB-EC"/>
</dbReference>
<comment type="similarity">
    <text evidence="3">Belongs to the RNase H family.</text>
</comment>
<dbReference type="PROSITE" id="PS50879">
    <property type="entry name" value="RNASE_H_1"/>
    <property type="match status" value="1"/>
</dbReference>
<dbReference type="GO" id="GO:0046872">
    <property type="term" value="F:metal ion binding"/>
    <property type="evidence" value="ECO:0007669"/>
    <property type="project" value="UniProtKB-KW"/>
</dbReference>
<keyword evidence="7" id="KW-0479">Metal-binding</keyword>
<evidence type="ECO:0000256" key="5">
    <source>
        <dbReference type="ARBA" id="ARBA00022692"/>
    </source>
</evidence>
<dbReference type="PROSITE" id="PS51257">
    <property type="entry name" value="PROKAR_LIPOPROTEIN"/>
    <property type="match status" value="1"/>
</dbReference>
<keyword evidence="11 12" id="KW-0472">Membrane</keyword>
<dbReference type="GO" id="GO:0012505">
    <property type="term" value="C:endomembrane system"/>
    <property type="evidence" value="ECO:0007669"/>
    <property type="project" value="UniProtKB-SubCell"/>
</dbReference>
<feature type="transmembrane region" description="Helical" evidence="12">
    <location>
        <begin position="127"/>
        <end position="148"/>
    </location>
</feature>
<accession>A0A1Y6LJD2</accession>
<dbReference type="GO" id="GO:0043137">
    <property type="term" value="P:DNA replication, removal of RNA primer"/>
    <property type="evidence" value="ECO:0007669"/>
    <property type="project" value="TreeGrafter"/>
</dbReference>
<dbReference type="EMBL" id="LT882680">
    <property type="protein sequence ID" value="SMY24554.1"/>
    <property type="molecule type" value="Genomic_DNA"/>
</dbReference>
<dbReference type="Pfam" id="PF04750">
    <property type="entry name" value="Far-17a_AIG1"/>
    <property type="match status" value="1"/>
</dbReference>
<evidence type="ECO:0000313" key="15">
    <source>
        <dbReference type="Proteomes" id="UP000215453"/>
    </source>
</evidence>
<dbReference type="Gene3D" id="3.30.420.10">
    <property type="entry name" value="Ribonuclease H-like superfamily/Ribonuclease H"/>
    <property type="match status" value="1"/>
</dbReference>
<proteinExistence type="inferred from homology"/>
<feature type="transmembrane region" description="Helical" evidence="12">
    <location>
        <begin position="224"/>
        <end position="252"/>
    </location>
</feature>
<comment type="catalytic activity">
    <reaction evidence="1">
        <text>Endonucleolytic cleavage to 5'-phosphomonoester.</text>
        <dbReference type="EC" id="3.1.26.4"/>
    </reaction>
</comment>
<evidence type="ECO:0000256" key="4">
    <source>
        <dbReference type="ARBA" id="ARBA00012180"/>
    </source>
</evidence>
<feature type="transmembrane region" description="Helical" evidence="12">
    <location>
        <begin position="83"/>
        <end position="106"/>
    </location>
</feature>
<evidence type="ECO:0000313" key="14">
    <source>
        <dbReference type="EMBL" id="SMY24554.1"/>
    </source>
</evidence>
<evidence type="ECO:0000256" key="1">
    <source>
        <dbReference type="ARBA" id="ARBA00000077"/>
    </source>
</evidence>
<name>A0A1Y6LJD2_ZYMTR</name>
<dbReference type="AlphaFoldDB" id="A0A1Y6LJD2"/>
<dbReference type="InterPro" id="IPR050092">
    <property type="entry name" value="RNase_H"/>
</dbReference>
<evidence type="ECO:0000256" key="6">
    <source>
        <dbReference type="ARBA" id="ARBA00022722"/>
    </source>
</evidence>